<protein>
    <submittedName>
        <fullName evidence="3">Response regulator</fullName>
    </submittedName>
</protein>
<accession>A0A9X3I295</accession>
<dbReference type="RefSeq" id="WP_266070766.1">
    <property type="nucleotide sequence ID" value="NZ_JAPJDA010000026.1"/>
</dbReference>
<dbReference type="PANTHER" id="PTHR44520">
    <property type="entry name" value="RESPONSE REGULATOR RCP1-RELATED"/>
    <property type="match status" value="1"/>
</dbReference>
<evidence type="ECO:0000313" key="3">
    <source>
        <dbReference type="EMBL" id="MCX2839404.1"/>
    </source>
</evidence>
<dbReference type="PROSITE" id="PS50110">
    <property type="entry name" value="RESPONSE_REGULATORY"/>
    <property type="match status" value="1"/>
</dbReference>
<evidence type="ECO:0000256" key="1">
    <source>
        <dbReference type="PROSITE-ProRule" id="PRU00169"/>
    </source>
</evidence>
<proteinExistence type="predicted"/>
<sequence>MLKPDNSGRLEILVVDDDKVVTLLHKSSLKSSRIEHSPVLCYNGKEALDYLRKHDKPGKHFLVLLDLNMPVLDGWKVLKRLKKEPMQAQVFVVVVTSSINHQDAVKAQKFEHVIHFCRKPLTVACTLKIKNLEPLRKFFFQNVEENQKK</sequence>
<dbReference type="EMBL" id="JAPJDA010000026">
    <property type="protein sequence ID" value="MCX2839404.1"/>
    <property type="molecule type" value="Genomic_DNA"/>
</dbReference>
<dbReference type="SMART" id="SM00448">
    <property type="entry name" value="REC"/>
    <property type="match status" value="1"/>
</dbReference>
<feature type="domain" description="Response regulatory" evidence="2">
    <location>
        <begin position="11"/>
        <end position="134"/>
    </location>
</feature>
<dbReference type="InterPro" id="IPR011006">
    <property type="entry name" value="CheY-like_superfamily"/>
</dbReference>
<keyword evidence="1" id="KW-0597">Phosphoprotein</keyword>
<feature type="modified residue" description="4-aspartylphosphate" evidence="1">
    <location>
        <position position="66"/>
    </location>
</feature>
<gene>
    <name evidence="3" type="ORF">OQ279_14715</name>
</gene>
<dbReference type="Gene3D" id="3.40.50.2300">
    <property type="match status" value="1"/>
</dbReference>
<dbReference type="Proteomes" id="UP001148482">
    <property type="component" value="Unassembled WGS sequence"/>
</dbReference>
<reference evidence="3" key="1">
    <citation type="submission" date="2022-11" db="EMBL/GenBank/DDBJ databases">
        <title>Salinimicrobium profundisediminis sp. nov., isolated from deep-sea sediment of the Mariana Trench.</title>
        <authorList>
            <person name="Fu H."/>
        </authorList>
    </citation>
    <scope>NUCLEOTIDE SEQUENCE</scope>
    <source>
        <strain evidence="3">MT39</strain>
    </source>
</reference>
<dbReference type="Pfam" id="PF00072">
    <property type="entry name" value="Response_reg"/>
    <property type="match status" value="1"/>
</dbReference>
<dbReference type="AlphaFoldDB" id="A0A9X3I295"/>
<dbReference type="InterPro" id="IPR052893">
    <property type="entry name" value="TCS_response_regulator"/>
</dbReference>
<keyword evidence="4" id="KW-1185">Reference proteome</keyword>
<dbReference type="SUPFAM" id="SSF52172">
    <property type="entry name" value="CheY-like"/>
    <property type="match status" value="1"/>
</dbReference>
<comment type="caution">
    <text evidence="3">The sequence shown here is derived from an EMBL/GenBank/DDBJ whole genome shotgun (WGS) entry which is preliminary data.</text>
</comment>
<evidence type="ECO:0000259" key="2">
    <source>
        <dbReference type="PROSITE" id="PS50110"/>
    </source>
</evidence>
<dbReference type="InterPro" id="IPR001789">
    <property type="entry name" value="Sig_transdc_resp-reg_receiver"/>
</dbReference>
<organism evidence="3 4">
    <name type="scientific">Salinimicrobium profundisediminis</name>
    <dbReference type="NCBI Taxonomy" id="2994553"/>
    <lineage>
        <taxon>Bacteria</taxon>
        <taxon>Pseudomonadati</taxon>
        <taxon>Bacteroidota</taxon>
        <taxon>Flavobacteriia</taxon>
        <taxon>Flavobacteriales</taxon>
        <taxon>Flavobacteriaceae</taxon>
        <taxon>Salinimicrobium</taxon>
    </lineage>
</organism>
<evidence type="ECO:0000313" key="4">
    <source>
        <dbReference type="Proteomes" id="UP001148482"/>
    </source>
</evidence>
<name>A0A9X3I295_9FLAO</name>
<dbReference type="GO" id="GO:0000160">
    <property type="term" value="P:phosphorelay signal transduction system"/>
    <property type="evidence" value="ECO:0007669"/>
    <property type="project" value="InterPro"/>
</dbReference>
<dbReference type="PANTHER" id="PTHR44520:SF2">
    <property type="entry name" value="RESPONSE REGULATOR RCP1"/>
    <property type="match status" value="1"/>
</dbReference>